<dbReference type="AlphaFoldDB" id="A0A1H1KU83"/>
<keyword evidence="2" id="KW-1185">Reference proteome</keyword>
<proteinExistence type="predicted"/>
<protein>
    <submittedName>
        <fullName evidence="1">Uncharacterized protein</fullName>
    </submittedName>
</protein>
<gene>
    <name evidence="1" type="ORF">SAMN04488552_0195</name>
</gene>
<dbReference type="Proteomes" id="UP000198858">
    <property type="component" value="Chromosome I"/>
</dbReference>
<dbReference type="RefSeq" id="WP_157717336.1">
    <property type="nucleotide sequence ID" value="NZ_LT629745.1"/>
</dbReference>
<sequence>MELLVDIEINLKFTLTNGFKISDSKDFGMAQLCVLEYPILKIEIWKDRFDYNAIMNYNEEKYNVIHLANFLNNKEIKYMFCDFEFKTREIDAKRFLQQLDKIIEDEFDKILEFLFTLSPEKQTDFNKYCEKTNANLRGW</sequence>
<organism evidence="1 2">
    <name type="scientific">Christiangramia echinicola</name>
    <dbReference type="NCBI Taxonomy" id="279359"/>
    <lineage>
        <taxon>Bacteria</taxon>
        <taxon>Pseudomonadati</taxon>
        <taxon>Bacteroidota</taxon>
        <taxon>Flavobacteriia</taxon>
        <taxon>Flavobacteriales</taxon>
        <taxon>Flavobacteriaceae</taxon>
        <taxon>Christiangramia</taxon>
    </lineage>
</organism>
<reference evidence="1 2" key="1">
    <citation type="submission" date="2016-10" db="EMBL/GenBank/DDBJ databases">
        <authorList>
            <person name="Varghese N."/>
            <person name="Submissions S."/>
        </authorList>
    </citation>
    <scope>NUCLEOTIDE SEQUENCE [LARGE SCALE GENOMIC DNA]</scope>
    <source>
        <strain evidence="1 2">Mar_2010_102</strain>
    </source>
</reference>
<accession>A0A1H1KU83</accession>
<evidence type="ECO:0000313" key="2">
    <source>
        <dbReference type="Proteomes" id="UP000198858"/>
    </source>
</evidence>
<evidence type="ECO:0000313" key="1">
    <source>
        <dbReference type="EMBL" id="SDR65806.1"/>
    </source>
</evidence>
<dbReference type="EMBL" id="LT629745">
    <property type="protein sequence ID" value="SDR65806.1"/>
    <property type="molecule type" value="Genomic_DNA"/>
</dbReference>
<name>A0A1H1KU83_9FLAO</name>